<dbReference type="STRING" id="1308866.J416_00934"/>
<dbReference type="GO" id="GO:0003924">
    <property type="term" value="F:GTPase activity"/>
    <property type="evidence" value="ECO:0007669"/>
    <property type="project" value="InterPro"/>
</dbReference>
<evidence type="ECO:0000259" key="2">
    <source>
        <dbReference type="Pfam" id="PF02978"/>
    </source>
</evidence>
<dbReference type="EMBL" id="APML01000004">
    <property type="protein sequence ID" value="ENH98266.1"/>
    <property type="molecule type" value="Genomic_DNA"/>
</dbReference>
<dbReference type="InterPro" id="IPR022941">
    <property type="entry name" value="SRP54"/>
</dbReference>
<dbReference type="PATRIC" id="fig|1308866.3.peg.190"/>
<dbReference type="GO" id="GO:0048500">
    <property type="term" value="C:signal recognition particle"/>
    <property type="evidence" value="ECO:0007669"/>
    <property type="project" value="InterPro"/>
</dbReference>
<dbReference type="GO" id="GO:0005525">
    <property type="term" value="F:GTP binding"/>
    <property type="evidence" value="ECO:0007669"/>
    <property type="project" value="InterPro"/>
</dbReference>
<dbReference type="GO" id="GO:0008312">
    <property type="term" value="F:7S RNA binding"/>
    <property type="evidence" value="ECO:0007669"/>
    <property type="project" value="InterPro"/>
</dbReference>
<feature type="domain" description="Signal recognition particle SRP54 subunit M-domain" evidence="2">
    <location>
        <begin position="1"/>
        <end position="81"/>
    </location>
</feature>
<proteinExistence type="predicted"/>
<feature type="compositionally biased region" description="Basic residues" evidence="1">
    <location>
        <begin position="91"/>
        <end position="100"/>
    </location>
</feature>
<dbReference type="Proteomes" id="UP000012283">
    <property type="component" value="Unassembled WGS sequence"/>
</dbReference>
<dbReference type="GO" id="GO:0006614">
    <property type="term" value="P:SRP-dependent cotranslational protein targeting to membrane"/>
    <property type="evidence" value="ECO:0007669"/>
    <property type="project" value="InterPro"/>
</dbReference>
<dbReference type="PANTHER" id="PTHR11564:SF5">
    <property type="entry name" value="SIGNAL RECOGNITION PARTICLE SUBUNIT SRP54"/>
    <property type="match status" value="1"/>
</dbReference>
<feature type="region of interest" description="Disordered" evidence="1">
    <location>
        <begin position="82"/>
        <end position="107"/>
    </location>
</feature>
<accession>N4WYY6</accession>
<gene>
    <name evidence="3" type="ORF">J416_00934</name>
</gene>
<evidence type="ECO:0000313" key="3">
    <source>
        <dbReference type="EMBL" id="ENH98266.1"/>
    </source>
</evidence>
<dbReference type="PANTHER" id="PTHR11564">
    <property type="entry name" value="SIGNAL RECOGNITION PARTICLE 54K PROTEIN SRP54"/>
    <property type="match status" value="1"/>
</dbReference>
<name>N4WYY6_9BACI</name>
<dbReference type="Gene3D" id="1.10.260.30">
    <property type="entry name" value="Signal recognition particle, SRP54 subunit, M-domain"/>
    <property type="match status" value="1"/>
</dbReference>
<dbReference type="eggNOG" id="COG0541">
    <property type="taxonomic scope" value="Bacteria"/>
</dbReference>
<sequence>MEDLIGMIPGANKMKGLKNANFDEKQLTHVEAIIQSMTAQERQDPSIINAGRRKRIAKGSGRTVSEVNRLLKQFEEMKKMMKQMSNMQQGKKGKKGKKMKGMNFPFM</sequence>
<organism evidence="3 4">
    <name type="scientific">Gracilibacillus halophilus YIM-C55.5</name>
    <dbReference type="NCBI Taxonomy" id="1308866"/>
    <lineage>
        <taxon>Bacteria</taxon>
        <taxon>Bacillati</taxon>
        <taxon>Bacillota</taxon>
        <taxon>Bacilli</taxon>
        <taxon>Bacillales</taxon>
        <taxon>Bacillaceae</taxon>
        <taxon>Gracilibacillus</taxon>
    </lineage>
</organism>
<dbReference type="AlphaFoldDB" id="N4WYY6"/>
<evidence type="ECO:0000256" key="1">
    <source>
        <dbReference type="SAM" id="MobiDB-lite"/>
    </source>
</evidence>
<dbReference type="InterPro" id="IPR036891">
    <property type="entry name" value="Signal_recog_part_SRP54_M_sf"/>
</dbReference>
<comment type="caution">
    <text evidence="3">The sequence shown here is derived from an EMBL/GenBank/DDBJ whole genome shotgun (WGS) entry which is preliminary data.</text>
</comment>
<dbReference type="Pfam" id="PF02978">
    <property type="entry name" value="SRP_SPB"/>
    <property type="match status" value="1"/>
</dbReference>
<dbReference type="InterPro" id="IPR004125">
    <property type="entry name" value="Signal_recog_particle_SRP54_M"/>
</dbReference>
<protein>
    <submittedName>
        <fullName evidence="3">Signal recognition particle protein</fullName>
    </submittedName>
</protein>
<reference evidence="3 4" key="1">
    <citation type="submission" date="2013-03" db="EMBL/GenBank/DDBJ databases">
        <title>Draft genome sequence of Gracibacillus halophilus YIM-C55.5, a moderately halophilic and thermophilic organism from the Xiaochaidamu salt lake.</title>
        <authorList>
            <person name="Sugumar T."/>
            <person name="Polireddy D.R."/>
            <person name="Antony A."/>
            <person name="Madhava Y.R."/>
            <person name="Sivakumar N."/>
        </authorList>
    </citation>
    <scope>NUCLEOTIDE SEQUENCE [LARGE SCALE GENOMIC DNA]</scope>
    <source>
        <strain evidence="3 4">YIM-C55.5</strain>
    </source>
</reference>
<keyword evidence="4" id="KW-1185">Reference proteome</keyword>
<evidence type="ECO:0000313" key="4">
    <source>
        <dbReference type="Proteomes" id="UP000012283"/>
    </source>
</evidence>
<dbReference type="SUPFAM" id="SSF47446">
    <property type="entry name" value="Signal peptide-binding domain"/>
    <property type="match status" value="1"/>
</dbReference>